<feature type="non-terminal residue" evidence="9">
    <location>
        <position position="525"/>
    </location>
</feature>
<dbReference type="Proteomes" id="UP000276133">
    <property type="component" value="Unassembled WGS sequence"/>
</dbReference>
<keyword evidence="3 7" id="KW-0812">Transmembrane</keyword>
<dbReference type="Gene3D" id="1.10.3430.10">
    <property type="entry name" value="Ammonium transporter AmtB like domains"/>
    <property type="match status" value="1"/>
</dbReference>
<dbReference type="PRINTS" id="PR00342">
    <property type="entry name" value="RHESUSRHD"/>
</dbReference>
<dbReference type="Pfam" id="PF00909">
    <property type="entry name" value="Ammonium_transp"/>
    <property type="match status" value="1"/>
</dbReference>
<organism evidence="9 10">
    <name type="scientific">Brachionus plicatilis</name>
    <name type="common">Marine rotifer</name>
    <name type="synonym">Brachionus muelleri</name>
    <dbReference type="NCBI Taxonomy" id="10195"/>
    <lineage>
        <taxon>Eukaryota</taxon>
        <taxon>Metazoa</taxon>
        <taxon>Spiralia</taxon>
        <taxon>Gnathifera</taxon>
        <taxon>Rotifera</taxon>
        <taxon>Eurotatoria</taxon>
        <taxon>Monogononta</taxon>
        <taxon>Pseudotrocha</taxon>
        <taxon>Ploima</taxon>
        <taxon>Brachionidae</taxon>
        <taxon>Brachionus</taxon>
    </lineage>
</organism>
<dbReference type="InterPro" id="IPR002229">
    <property type="entry name" value="RhesusRHD"/>
</dbReference>
<evidence type="ECO:0000259" key="8">
    <source>
        <dbReference type="Pfam" id="PF00909"/>
    </source>
</evidence>
<keyword evidence="10" id="KW-1185">Reference proteome</keyword>
<sequence>MSNQTDNSAASPLLSRSKDESRQEVHTTPVIIASVVNTSPAKSKDQSNDQPNEYRFVHQRIPPRTGNLKFLLSILLLGFQVLFIILFALFANYSDKADNSKYPVYEDLHAIALLGFGFIMTFLKRYGYGSIGFNLLLVAFVIQWSLLVRGWFASSSDQMFNFGINLESLINADYTVIAVLVSLGALLGKTSLAQLLIVAFIEVMAQVVNEFVNLRVLNVYDIGLSMHVHLFGALFGLAVSKFLHFHGVKSQKQAPVYHSDLFALIGTLFLWVYYPSFNSLLSTGADRQNRAIVNTLAAISASCVVTFGISSLAGKGKLNVLHVQHATIAGGIAIGSVADLRVQVYIALIVGSFAGLISTIGYKYIDPLLTRVGKLHDTCSVQSLHGFPGLIAGVVSAIFAACSTFGEYKHELYEIYPARVPMVNSTEFFDQEILTENGKGRSGLEQAGFQLIAIAITVGISLVAGAITGLLLRLPLFEQLNEDVEMFDDEAQWVTPDDYALKLTFANQHSEEEKKADDNQHEDTK</sequence>
<feature type="transmembrane region" description="Helical" evidence="7">
    <location>
        <begin position="294"/>
        <end position="313"/>
    </location>
</feature>
<feature type="transmembrane region" description="Helical" evidence="7">
    <location>
        <begin position="449"/>
        <end position="472"/>
    </location>
</feature>
<evidence type="ECO:0000256" key="3">
    <source>
        <dbReference type="ARBA" id="ARBA00022692"/>
    </source>
</evidence>
<keyword evidence="5 7" id="KW-0472">Membrane</keyword>
<comment type="subcellular location">
    <subcellularLocation>
        <location evidence="1">Membrane</location>
        <topology evidence="1">Multi-pass membrane protein</topology>
    </subcellularLocation>
</comment>
<feature type="compositionally biased region" description="Polar residues" evidence="6">
    <location>
        <begin position="1"/>
        <end position="10"/>
    </location>
</feature>
<feature type="transmembrane region" description="Helical" evidence="7">
    <location>
        <begin position="386"/>
        <end position="406"/>
    </location>
</feature>
<feature type="compositionally biased region" description="Basic and acidic residues" evidence="6">
    <location>
        <begin position="16"/>
        <end position="25"/>
    </location>
</feature>
<dbReference type="InterPro" id="IPR029020">
    <property type="entry name" value="Ammonium/urea_transptr"/>
</dbReference>
<reference evidence="9 10" key="1">
    <citation type="journal article" date="2018" name="Sci. Rep.">
        <title>Genomic signatures of local adaptation to the degree of environmental predictability in rotifers.</title>
        <authorList>
            <person name="Franch-Gras L."/>
            <person name="Hahn C."/>
            <person name="Garcia-Roger E.M."/>
            <person name="Carmona M.J."/>
            <person name="Serra M."/>
            <person name="Gomez A."/>
        </authorList>
    </citation>
    <scope>NUCLEOTIDE SEQUENCE [LARGE SCALE GENOMIC DNA]</scope>
    <source>
        <strain evidence="9">HYR1</strain>
    </source>
</reference>
<feature type="transmembrane region" description="Helical" evidence="7">
    <location>
        <begin position="102"/>
        <end position="123"/>
    </location>
</feature>
<feature type="region of interest" description="Disordered" evidence="6">
    <location>
        <begin position="1"/>
        <end position="29"/>
    </location>
</feature>
<dbReference type="OrthoDB" id="534912at2759"/>
<dbReference type="GO" id="GO:0005886">
    <property type="term" value="C:plasma membrane"/>
    <property type="evidence" value="ECO:0007669"/>
    <property type="project" value="InterPro"/>
</dbReference>
<evidence type="ECO:0000256" key="2">
    <source>
        <dbReference type="ARBA" id="ARBA00011036"/>
    </source>
</evidence>
<accession>A0A3M7SJ57</accession>
<dbReference type="EMBL" id="REGN01001284">
    <property type="protein sequence ID" value="RNA35791.1"/>
    <property type="molecule type" value="Genomic_DNA"/>
</dbReference>
<dbReference type="PANTHER" id="PTHR11730:SF60">
    <property type="entry name" value="RH50, ISOFORM D"/>
    <property type="match status" value="1"/>
</dbReference>
<feature type="domain" description="Ammonium transporter AmtB-like" evidence="8">
    <location>
        <begin position="77"/>
        <end position="485"/>
    </location>
</feature>
<evidence type="ECO:0000256" key="1">
    <source>
        <dbReference type="ARBA" id="ARBA00004141"/>
    </source>
</evidence>
<feature type="transmembrane region" description="Helical" evidence="7">
    <location>
        <begin position="70"/>
        <end position="90"/>
    </location>
</feature>
<dbReference type="PANTHER" id="PTHR11730">
    <property type="entry name" value="AMMONIUM TRANSPORTER"/>
    <property type="match status" value="1"/>
</dbReference>
<evidence type="ECO:0000313" key="9">
    <source>
        <dbReference type="EMBL" id="RNA35791.1"/>
    </source>
</evidence>
<protein>
    <submittedName>
        <fullName evidence="9">Ammonium transporter Rh type B-like</fullName>
    </submittedName>
</protein>
<evidence type="ECO:0000313" key="10">
    <source>
        <dbReference type="Proteomes" id="UP000276133"/>
    </source>
</evidence>
<dbReference type="GO" id="GO:0097272">
    <property type="term" value="P:ammonium homeostasis"/>
    <property type="evidence" value="ECO:0007669"/>
    <property type="project" value="TreeGrafter"/>
</dbReference>
<dbReference type="SUPFAM" id="SSF111352">
    <property type="entry name" value="Ammonium transporter"/>
    <property type="match status" value="1"/>
</dbReference>
<dbReference type="GO" id="GO:0008519">
    <property type="term" value="F:ammonium channel activity"/>
    <property type="evidence" value="ECO:0007669"/>
    <property type="project" value="InterPro"/>
</dbReference>
<dbReference type="AlphaFoldDB" id="A0A3M7SJ57"/>
<dbReference type="InterPro" id="IPR024041">
    <property type="entry name" value="NH4_transpt_AmtB-like_dom"/>
</dbReference>
<gene>
    <name evidence="9" type="ORF">BpHYR1_001879</name>
</gene>
<feature type="transmembrane region" description="Helical" evidence="7">
    <location>
        <begin position="224"/>
        <end position="243"/>
    </location>
</feature>
<comment type="similarity">
    <text evidence="2">Belongs to the ammonium transporter (TC 2.A.49) family. Rh subfamily.</text>
</comment>
<evidence type="ECO:0000256" key="5">
    <source>
        <dbReference type="ARBA" id="ARBA00023136"/>
    </source>
</evidence>
<feature type="transmembrane region" description="Helical" evidence="7">
    <location>
        <begin position="344"/>
        <end position="365"/>
    </location>
</feature>
<keyword evidence="4 7" id="KW-1133">Transmembrane helix</keyword>
<comment type="caution">
    <text evidence="9">The sequence shown here is derived from an EMBL/GenBank/DDBJ whole genome shotgun (WGS) entry which is preliminary data.</text>
</comment>
<name>A0A3M7SJ57_BRAPC</name>
<feature type="transmembrane region" description="Helical" evidence="7">
    <location>
        <begin position="135"/>
        <end position="152"/>
    </location>
</feature>
<feature type="transmembrane region" description="Helical" evidence="7">
    <location>
        <begin position="255"/>
        <end position="274"/>
    </location>
</feature>
<evidence type="ECO:0000256" key="4">
    <source>
        <dbReference type="ARBA" id="ARBA00022989"/>
    </source>
</evidence>
<proteinExistence type="inferred from homology"/>
<evidence type="ECO:0000256" key="6">
    <source>
        <dbReference type="SAM" id="MobiDB-lite"/>
    </source>
</evidence>
<evidence type="ECO:0000256" key="7">
    <source>
        <dbReference type="SAM" id="Phobius"/>
    </source>
</evidence>